<keyword evidence="6" id="KW-0276">Fatty acid metabolism</keyword>
<dbReference type="GO" id="GO:0052689">
    <property type="term" value="F:carboxylic ester hydrolase activity"/>
    <property type="evidence" value="ECO:0007669"/>
    <property type="project" value="UniProtKB-KW"/>
</dbReference>
<feature type="signal peptide" evidence="11">
    <location>
        <begin position="1"/>
        <end position="26"/>
    </location>
</feature>
<comment type="similarity">
    <text evidence="1">Belongs to the AB hydrolase superfamily. AB hydrolase 2 family.</text>
</comment>
<dbReference type="Pfam" id="PF02230">
    <property type="entry name" value="Abhydrolase_2"/>
    <property type="match status" value="1"/>
</dbReference>
<feature type="domain" description="Phospholipase/carboxylesterase/thioesterase" evidence="12">
    <location>
        <begin position="79"/>
        <end position="298"/>
    </location>
</feature>
<dbReference type="GO" id="GO:0005737">
    <property type="term" value="C:cytoplasm"/>
    <property type="evidence" value="ECO:0007669"/>
    <property type="project" value="TreeGrafter"/>
</dbReference>
<dbReference type="InParanoid" id="A0A165E9C2"/>
<dbReference type="RefSeq" id="XP_040764259.1">
    <property type="nucleotide sequence ID" value="XM_040906413.1"/>
</dbReference>
<dbReference type="GeneID" id="63823442"/>
<evidence type="ECO:0000313" key="13">
    <source>
        <dbReference type="EMBL" id="KZT06519.1"/>
    </source>
</evidence>
<dbReference type="InterPro" id="IPR003140">
    <property type="entry name" value="PLipase/COase/thioEstase"/>
</dbReference>
<dbReference type="OrthoDB" id="2418081at2759"/>
<keyword evidence="14" id="KW-1185">Reference proteome</keyword>
<proteinExistence type="inferred from homology"/>
<dbReference type="GO" id="GO:0008474">
    <property type="term" value="F:palmitoyl-(protein) hydrolase activity"/>
    <property type="evidence" value="ECO:0007669"/>
    <property type="project" value="UniProtKB-EC"/>
</dbReference>
<keyword evidence="11" id="KW-0732">Signal</keyword>
<dbReference type="InterPro" id="IPR029058">
    <property type="entry name" value="AB_hydrolase_fold"/>
</dbReference>
<evidence type="ECO:0000256" key="9">
    <source>
        <dbReference type="ARBA" id="ARBA00047337"/>
    </source>
</evidence>
<comment type="catalytic activity">
    <reaction evidence="9">
        <text>S-hexadecanoyl-L-cysteinyl-[protein] + H2O = L-cysteinyl-[protein] + hexadecanoate + H(+)</text>
        <dbReference type="Rhea" id="RHEA:19233"/>
        <dbReference type="Rhea" id="RHEA-COMP:10131"/>
        <dbReference type="Rhea" id="RHEA-COMP:11032"/>
        <dbReference type="ChEBI" id="CHEBI:7896"/>
        <dbReference type="ChEBI" id="CHEBI:15377"/>
        <dbReference type="ChEBI" id="CHEBI:15378"/>
        <dbReference type="ChEBI" id="CHEBI:29950"/>
        <dbReference type="ChEBI" id="CHEBI:74151"/>
        <dbReference type="EC" id="3.1.2.22"/>
    </reaction>
</comment>
<evidence type="ECO:0000256" key="10">
    <source>
        <dbReference type="SAM" id="MobiDB-lite"/>
    </source>
</evidence>
<dbReference type="EC" id="3.1.2.22" evidence="2"/>
<dbReference type="Gene3D" id="3.40.50.1820">
    <property type="entry name" value="alpha/beta hydrolase"/>
    <property type="match status" value="1"/>
</dbReference>
<name>A0A165E9C2_9APHY</name>
<feature type="compositionally biased region" description="Polar residues" evidence="10">
    <location>
        <begin position="34"/>
        <end position="62"/>
    </location>
</feature>
<evidence type="ECO:0000256" key="2">
    <source>
        <dbReference type="ARBA" id="ARBA00012423"/>
    </source>
</evidence>
<feature type="chain" id="PRO_5007857095" description="Acyl-protein thioesterase 1" evidence="11">
    <location>
        <begin position="27"/>
        <end position="302"/>
    </location>
</feature>
<sequence length="302" mass="32367">MFSGRVVLPLLLLAVLITVFLPFTRPNQKRTEPTAGSQLGVTGTSTSLWTPSSTDTSPANTSLSSLQMAGLQPLKLMSIAPRRKHTATVIMIHGVGESGASWKPNMERLAADSGLSHVKWVLPSAILTGSEAVDAPWPAWFDVFKYPEDEAGILAAAREINQLISAEVDAGIPSSRIVLGGFSQGGAMSITTGLTSERKLAGVFVLSGWLPLTNKFKMMASDHVKSIPIFWGHGKQDPVISYQFGLRSVDALQNRVGVPLASQDAPQKGGISFHAYDDLDHAASNKELRDLSDWLKIVLPAA</sequence>
<feature type="region of interest" description="Disordered" evidence="10">
    <location>
        <begin position="27"/>
        <end position="62"/>
    </location>
</feature>
<evidence type="ECO:0000256" key="8">
    <source>
        <dbReference type="ARBA" id="ARBA00031195"/>
    </source>
</evidence>
<evidence type="ECO:0000256" key="3">
    <source>
        <dbReference type="ARBA" id="ARBA00014923"/>
    </source>
</evidence>
<evidence type="ECO:0000256" key="11">
    <source>
        <dbReference type="SAM" id="SignalP"/>
    </source>
</evidence>
<evidence type="ECO:0000259" key="12">
    <source>
        <dbReference type="Pfam" id="PF02230"/>
    </source>
</evidence>
<dbReference type="FunCoup" id="A0A165E9C2">
    <property type="interactions" value="388"/>
</dbReference>
<evidence type="ECO:0000313" key="14">
    <source>
        <dbReference type="Proteomes" id="UP000076871"/>
    </source>
</evidence>
<dbReference type="Proteomes" id="UP000076871">
    <property type="component" value="Unassembled WGS sequence"/>
</dbReference>
<evidence type="ECO:0000256" key="1">
    <source>
        <dbReference type="ARBA" id="ARBA00006499"/>
    </source>
</evidence>
<evidence type="ECO:0000256" key="4">
    <source>
        <dbReference type="ARBA" id="ARBA00022487"/>
    </source>
</evidence>
<evidence type="ECO:0000256" key="5">
    <source>
        <dbReference type="ARBA" id="ARBA00022801"/>
    </source>
</evidence>
<dbReference type="STRING" id="1314785.A0A165E9C2"/>
<evidence type="ECO:0000256" key="6">
    <source>
        <dbReference type="ARBA" id="ARBA00022832"/>
    </source>
</evidence>
<gene>
    <name evidence="13" type="ORF">LAESUDRAFT_700378</name>
</gene>
<dbReference type="InterPro" id="IPR050565">
    <property type="entry name" value="LYPA1-2/EST-like"/>
</dbReference>
<comment type="function">
    <text evidence="7">Hydrolyzes fatty acids from S-acylated cysteine residues in proteins with a strong preference for palmitoylated G-alpha proteins over other acyl substrates. Mediates the deacylation of G-alpha proteins such as GPA1 in vivo, but has weak or no activity toward palmitoylated Ras proteins. Has weak lysophospholipase activity in vitro; however such activity may not exist in vivo.</text>
</comment>
<dbReference type="PANTHER" id="PTHR10655">
    <property type="entry name" value="LYSOPHOSPHOLIPASE-RELATED"/>
    <property type="match status" value="1"/>
</dbReference>
<dbReference type="AlphaFoldDB" id="A0A165E9C2"/>
<dbReference type="PANTHER" id="PTHR10655:SF17">
    <property type="entry name" value="LYSOPHOSPHOLIPASE-LIKE PROTEIN 1"/>
    <property type="match status" value="1"/>
</dbReference>
<organism evidence="13 14">
    <name type="scientific">Laetiporus sulphureus 93-53</name>
    <dbReference type="NCBI Taxonomy" id="1314785"/>
    <lineage>
        <taxon>Eukaryota</taxon>
        <taxon>Fungi</taxon>
        <taxon>Dikarya</taxon>
        <taxon>Basidiomycota</taxon>
        <taxon>Agaricomycotina</taxon>
        <taxon>Agaricomycetes</taxon>
        <taxon>Polyporales</taxon>
        <taxon>Laetiporus</taxon>
    </lineage>
</organism>
<keyword evidence="5" id="KW-0378">Hydrolase</keyword>
<dbReference type="SUPFAM" id="SSF53474">
    <property type="entry name" value="alpha/beta-Hydrolases"/>
    <property type="match status" value="1"/>
</dbReference>
<keyword evidence="6" id="KW-0443">Lipid metabolism</keyword>
<reference evidence="13 14" key="1">
    <citation type="journal article" date="2016" name="Mol. Biol. Evol.">
        <title>Comparative Genomics of Early-Diverging Mushroom-Forming Fungi Provides Insights into the Origins of Lignocellulose Decay Capabilities.</title>
        <authorList>
            <person name="Nagy L.G."/>
            <person name="Riley R."/>
            <person name="Tritt A."/>
            <person name="Adam C."/>
            <person name="Daum C."/>
            <person name="Floudas D."/>
            <person name="Sun H."/>
            <person name="Yadav J.S."/>
            <person name="Pangilinan J."/>
            <person name="Larsson K.H."/>
            <person name="Matsuura K."/>
            <person name="Barry K."/>
            <person name="Labutti K."/>
            <person name="Kuo R."/>
            <person name="Ohm R.A."/>
            <person name="Bhattacharya S.S."/>
            <person name="Shirouzu T."/>
            <person name="Yoshinaga Y."/>
            <person name="Martin F.M."/>
            <person name="Grigoriev I.V."/>
            <person name="Hibbett D.S."/>
        </authorList>
    </citation>
    <scope>NUCLEOTIDE SEQUENCE [LARGE SCALE GENOMIC DNA]</scope>
    <source>
        <strain evidence="13 14">93-53</strain>
    </source>
</reference>
<dbReference type="EMBL" id="KV427624">
    <property type="protein sequence ID" value="KZT06519.1"/>
    <property type="molecule type" value="Genomic_DNA"/>
</dbReference>
<dbReference type="GO" id="GO:0006631">
    <property type="term" value="P:fatty acid metabolic process"/>
    <property type="evidence" value="ECO:0007669"/>
    <property type="project" value="UniProtKB-KW"/>
</dbReference>
<keyword evidence="4" id="KW-0719">Serine esterase</keyword>
<protein>
    <recommendedName>
        <fullName evidence="3">Acyl-protein thioesterase 1</fullName>
        <ecNumber evidence="2">3.1.2.22</ecNumber>
    </recommendedName>
    <alternativeName>
        <fullName evidence="8">Palmitoyl-protein hydrolase</fullName>
    </alternativeName>
</protein>
<accession>A0A165E9C2</accession>
<evidence type="ECO:0000256" key="7">
    <source>
        <dbReference type="ARBA" id="ARBA00029392"/>
    </source>
</evidence>